<dbReference type="PANTHER" id="PTHR30388:SF4">
    <property type="entry name" value="MOLYBDENUM COFACTOR INSERTION CHAPERONE PAOD"/>
    <property type="match status" value="1"/>
</dbReference>
<organism evidence="4 5">
    <name type="scientific">Modicisalibacter muralis</name>
    <dbReference type="NCBI Taxonomy" id="119000"/>
    <lineage>
        <taxon>Bacteria</taxon>
        <taxon>Pseudomonadati</taxon>
        <taxon>Pseudomonadota</taxon>
        <taxon>Gammaproteobacteria</taxon>
        <taxon>Oceanospirillales</taxon>
        <taxon>Halomonadaceae</taxon>
        <taxon>Modicisalibacter</taxon>
    </lineage>
</organism>
<dbReference type="STRING" id="119000.SAMN05661010_00946"/>
<dbReference type="Pfam" id="PF02625">
    <property type="entry name" value="XdhC_CoxI"/>
    <property type="match status" value="1"/>
</dbReference>
<evidence type="ECO:0000256" key="1">
    <source>
        <dbReference type="SAM" id="MobiDB-lite"/>
    </source>
</evidence>
<reference evidence="4 5" key="1">
    <citation type="submission" date="2016-10" db="EMBL/GenBank/DDBJ databases">
        <authorList>
            <person name="de Groot N.N."/>
        </authorList>
    </citation>
    <scope>NUCLEOTIDE SEQUENCE [LARGE SCALE GENOMIC DNA]</scope>
    <source>
        <strain evidence="4 5">DSM 14789</strain>
    </source>
</reference>
<evidence type="ECO:0000313" key="5">
    <source>
        <dbReference type="Proteomes" id="UP000198654"/>
    </source>
</evidence>
<accession>A0A1G9HWK0</accession>
<dbReference type="Gene3D" id="3.40.50.720">
    <property type="entry name" value="NAD(P)-binding Rossmann-like Domain"/>
    <property type="match status" value="1"/>
</dbReference>
<dbReference type="InterPro" id="IPR027051">
    <property type="entry name" value="XdhC_Rossmann_dom"/>
</dbReference>
<evidence type="ECO:0000259" key="3">
    <source>
        <dbReference type="Pfam" id="PF13478"/>
    </source>
</evidence>
<feature type="domain" description="XdhC Rossmann" evidence="3">
    <location>
        <begin position="174"/>
        <end position="316"/>
    </location>
</feature>
<feature type="domain" description="XdhC- CoxI" evidence="2">
    <location>
        <begin position="15"/>
        <end position="69"/>
    </location>
</feature>
<gene>
    <name evidence="4" type="ORF">SAMN05661010_00946</name>
</gene>
<keyword evidence="5" id="KW-1185">Reference proteome</keyword>
<evidence type="ECO:0000259" key="2">
    <source>
        <dbReference type="Pfam" id="PF02625"/>
    </source>
</evidence>
<dbReference type="AlphaFoldDB" id="A0A1G9HWK0"/>
<name>A0A1G9HWK0_9GAMM</name>
<dbReference type="EMBL" id="FNGI01000002">
    <property type="protein sequence ID" value="SDL17205.1"/>
    <property type="molecule type" value="Genomic_DNA"/>
</dbReference>
<proteinExistence type="predicted"/>
<feature type="compositionally biased region" description="Basic and acidic residues" evidence="1">
    <location>
        <begin position="149"/>
        <end position="160"/>
    </location>
</feature>
<protein>
    <submittedName>
        <fullName evidence="4">Xanthine dehydrogenase accessory factor</fullName>
    </submittedName>
</protein>
<dbReference type="InterPro" id="IPR003777">
    <property type="entry name" value="XdhC_CoxI"/>
</dbReference>
<dbReference type="RefSeq" id="WP_089726074.1">
    <property type="nucleotide sequence ID" value="NZ_FNGI01000002.1"/>
</dbReference>
<dbReference type="Proteomes" id="UP000198654">
    <property type="component" value="Unassembled WGS sequence"/>
</dbReference>
<dbReference type="OrthoDB" id="9815497at2"/>
<dbReference type="InterPro" id="IPR052698">
    <property type="entry name" value="MoCofactor_Util/Proc"/>
</dbReference>
<dbReference type="PANTHER" id="PTHR30388">
    <property type="entry name" value="ALDEHYDE OXIDOREDUCTASE MOLYBDENUM COFACTOR ASSEMBLY PROTEIN"/>
    <property type="match status" value="1"/>
</dbReference>
<sequence length="326" mass="35577">MQPLDNEVVESAARWSQAGEDVWLCTVLATYGSSPREPGALLAARRDGHCVGSLSGGCVEEDFLARLQAGDFQSPVQVVRYGESEDDRQRLALPCGGILEVLVERLPATRESLRLLTALREALHGQRRLVREVSLATGATGLETDEASPTERQRPRIQRKGDRVCIRMGPTRRLVIAGVSPVSVACAEFARSLGFEVVVCDPRDELIATFNVADVELRPELPSSYLAREGCHASTAVVALTHDPRIDDLAMIEALRTPAFYIGVMGSRKTSATRAERLRRSGGLDREQVERIRMPIGLDIGSKTPAEIALAVMADVVGVYHGRERL</sequence>
<dbReference type="Pfam" id="PF13478">
    <property type="entry name" value="XdhC_C"/>
    <property type="match status" value="1"/>
</dbReference>
<feature type="region of interest" description="Disordered" evidence="1">
    <location>
        <begin position="140"/>
        <end position="160"/>
    </location>
</feature>
<evidence type="ECO:0000313" key="4">
    <source>
        <dbReference type="EMBL" id="SDL17205.1"/>
    </source>
</evidence>